<evidence type="ECO:0000313" key="2">
    <source>
        <dbReference type="Proteomes" id="UP000560081"/>
    </source>
</evidence>
<sequence length="307" mass="31874">MSTAIDVGPQGPAPTTPHAEPSSGRGLASRGGQVATLLVVLFAIVTAFVGSGVLGGTPIQEAAGGWLSEDGTWIAPASPAFSIWSVIYTGVLAYAVWQFLPSAQSRRHDRLRPWILASLLLNAAWIWTVQLGALGLSVLVILLLLASLCRILVLLETGRARGWAERVLLDGVQGLHLGWVTIAAVTNVAAWLGSLGWFGAPLLPTTWALIMIVVATVVAAFTAVYDGGRFAPAAALAWGLVWVGVGRTDGTGLQSGGVALTAWGCAGVVMLCWLAALLLSRRSATGEARDLVLDALDGGDDPVDGIR</sequence>
<organism evidence="1 2">
    <name type="scientific">Micrococcus flavus</name>
    <dbReference type="NCBI Taxonomy" id="384602"/>
    <lineage>
        <taxon>Bacteria</taxon>
        <taxon>Bacillati</taxon>
        <taxon>Actinomycetota</taxon>
        <taxon>Actinomycetes</taxon>
        <taxon>Micrococcales</taxon>
        <taxon>Micrococcaceae</taxon>
        <taxon>Micrococcus</taxon>
    </lineage>
</organism>
<dbReference type="EMBL" id="JACHMC010000001">
    <property type="protein sequence ID" value="MBB4883535.1"/>
    <property type="molecule type" value="Genomic_DNA"/>
</dbReference>
<dbReference type="Gene3D" id="1.20.1260.100">
    <property type="entry name" value="TspO/MBR protein"/>
    <property type="match status" value="1"/>
</dbReference>
<dbReference type="AlphaFoldDB" id="A0A4Y8WYL4"/>
<dbReference type="OrthoDB" id="5189031at2"/>
<dbReference type="Proteomes" id="UP000560081">
    <property type="component" value="Unassembled WGS sequence"/>
</dbReference>
<dbReference type="RefSeq" id="WP_135030688.1">
    <property type="nucleotide sequence ID" value="NZ_BMLA01000016.1"/>
</dbReference>
<evidence type="ECO:0000313" key="1">
    <source>
        <dbReference type="EMBL" id="MBB4883535.1"/>
    </source>
</evidence>
<comment type="caution">
    <text evidence="1">The sequence shown here is derived from an EMBL/GenBank/DDBJ whole genome shotgun (WGS) entry which is preliminary data.</text>
</comment>
<gene>
    <name evidence="1" type="ORF">BJ976_001886</name>
</gene>
<proteinExistence type="predicted"/>
<dbReference type="InterPro" id="IPR038330">
    <property type="entry name" value="TspO/MBR-related_sf"/>
</dbReference>
<protein>
    <submittedName>
        <fullName evidence="1">Uncharacterized protein</fullName>
    </submittedName>
</protein>
<keyword evidence="2" id="KW-1185">Reference proteome</keyword>
<accession>A0A4Y8WYL4</accession>
<name>A0A4Y8WYL4_9MICC</name>
<reference evidence="1 2" key="1">
    <citation type="submission" date="2020-08" db="EMBL/GenBank/DDBJ databases">
        <title>Sequencing the genomes of 1000 actinobacteria strains.</title>
        <authorList>
            <person name="Klenk H.-P."/>
        </authorList>
    </citation>
    <scope>NUCLEOTIDE SEQUENCE [LARGE SCALE GENOMIC DNA]</scope>
    <source>
        <strain evidence="1 2">DSM 19079</strain>
    </source>
</reference>